<dbReference type="PRINTS" id="PR01217">
    <property type="entry name" value="PRICHEXTENSN"/>
</dbReference>
<comment type="subcellular location">
    <subcellularLocation>
        <location evidence="1">Membrane</location>
        <topology evidence="1">Single-pass membrane protein</topology>
    </subcellularLocation>
</comment>
<feature type="compositionally biased region" description="Basic and acidic residues" evidence="9">
    <location>
        <begin position="761"/>
        <end position="778"/>
    </location>
</feature>
<proteinExistence type="inferred from homology"/>
<feature type="region of interest" description="Disordered" evidence="9">
    <location>
        <begin position="1258"/>
        <end position="1362"/>
    </location>
</feature>
<dbReference type="Proteomes" id="UP000011518">
    <property type="component" value="Unassembled WGS sequence"/>
</dbReference>
<evidence type="ECO:0000259" key="10">
    <source>
        <dbReference type="Pfam" id="PF14650"/>
    </source>
</evidence>
<feature type="compositionally biased region" description="Pro residues" evidence="9">
    <location>
        <begin position="293"/>
        <end position="304"/>
    </location>
</feature>
<dbReference type="Pfam" id="PF14650">
    <property type="entry name" value="FAM75"/>
    <property type="match status" value="1"/>
</dbReference>
<feature type="compositionally biased region" description="Low complexity" evidence="9">
    <location>
        <begin position="1269"/>
        <end position="1279"/>
    </location>
</feature>
<evidence type="ECO:0000256" key="5">
    <source>
        <dbReference type="ARBA" id="ARBA00022989"/>
    </source>
</evidence>
<dbReference type="GO" id="GO:0030154">
    <property type="term" value="P:cell differentiation"/>
    <property type="evidence" value="ECO:0007669"/>
    <property type="project" value="UniProtKB-KW"/>
</dbReference>
<dbReference type="InParanoid" id="L9JD62"/>
<dbReference type="GO" id="GO:0016020">
    <property type="term" value="C:membrane"/>
    <property type="evidence" value="ECO:0007669"/>
    <property type="project" value="UniProtKB-SubCell"/>
</dbReference>
<feature type="region of interest" description="Disordered" evidence="9">
    <location>
        <begin position="828"/>
        <end position="847"/>
    </location>
</feature>
<evidence type="ECO:0000256" key="4">
    <source>
        <dbReference type="ARBA" id="ARBA00022871"/>
    </source>
</evidence>
<evidence type="ECO:0000256" key="1">
    <source>
        <dbReference type="ARBA" id="ARBA00004167"/>
    </source>
</evidence>
<feature type="compositionally biased region" description="Low complexity" evidence="9">
    <location>
        <begin position="145"/>
        <end position="172"/>
    </location>
</feature>
<feature type="compositionally biased region" description="Basic and acidic residues" evidence="9">
    <location>
        <begin position="1319"/>
        <end position="1333"/>
    </location>
</feature>
<feature type="compositionally biased region" description="Polar residues" evidence="9">
    <location>
        <begin position="1095"/>
        <end position="1108"/>
    </location>
</feature>
<feature type="compositionally biased region" description="Polar residues" evidence="9">
    <location>
        <begin position="985"/>
        <end position="1002"/>
    </location>
</feature>
<feature type="compositionally biased region" description="Polar residues" evidence="9">
    <location>
        <begin position="123"/>
        <end position="135"/>
    </location>
</feature>
<keyword evidence="5" id="KW-1133">Transmembrane helix</keyword>
<keyword evidence="3" id="KW-0221">Differentiation</keyword>
<accession>L9JD62</accession>
<feature type="region of interest" description="Disordered" evidence="9">
    <location>
        <begin position="284"/>
        <end position="304"/>
    </location>
</feature>
<reference evidence="12" key="1">
    <citation type="submission" date="2012-07" db="EMBL/GenBank/DDBJ databases">
        <title>Genome of the Chinese tree shrew, a rising model animal genetically related to primates.</title>
        <authorList>
            <person name="Zhang G."/>
            <person name="Fan Y."/>
            <person name="Yao Y."/>
            <person name="Huang Z."/>
        </authorList>
    </citation>
    <scope>NUCLEOTIDE SEQUENCE [LARGE SCALE GENOMIC DNA]</scope>
</reference>
<keyword evidence="2" id="KW-0812">Transmembrane</keyword>
<evidence type="ECO:0000256" key="2">
    <source>
        <dbReference type="ARBA" id="ARBA00022692"/>
    </source>
</evidence>
<dbReference type="FunCoup" id="L9JD62">
    <property type="interactions" value="43"/>
</dbReference>
<dbReference type="eggNOG" id="ENOG502RU0E">
    <property type="taxonomic scope" value="Eukaryota"/>
</dbReference>
<dbReference type="GO" id="GO:0007283">
    <property type="term" value="P:spermatogenesis"/>
    <property type="evidence" value="ECO:0007669"/>
    <property type="project" value="UniProtKB-KW"/>
</dbReference>
<protein>
    <submittedName>
        <fullName evidence="11">Protein FAM75A3</fullName>
    </submittedName>
</protein>
<name>L9JD62_TUPCH</name>
<comment type="function">
    <text evidence="8">May play a role in spermatogenesis.</text>
</comment>
<keyword evidence="12" id="KW-1185">Reference proteome</keyword>
<dbReference type="EMBL" id="KB321041">
    <property type="protein sequence ID" value="ELW48496.1"/>
    <property type="molecule type" value="Genomic_DNA"/>
</dbReference>
<evidence type="ECO:0000256" key="8">
    <source>
        <dbReference type="ARBA" id="ARBA00037695"/>
    </source>
</evidence>
<dbReference type="PANTHER" id="PTHR21859:SF55">
    <property type="entry name" value="SPERMATOGENESIS-ASSOCIATED PROTEIN 31A1-RELATED"/>
    <property type="match status" value="1"/>
</dbReference>
<feature type="region of interest" description="Disordered" evidence="9">
    <location>
        <begin position="758"/>
        <end position="815"/>
    </location>
</feature>
<evidence type="ECO:0000256" key="3">
    <source>
        <dbReference type="ARBA" id="ARBA00022782"/>
    </source>
</evidence>
<dbReference type="PANTHER" id="PTHR21859">
    <property type="entry name" value="ACROSOME-SPECIFIC PROTEIN"/>
    <property type="match status" value="1"/>
</dbReference>
<dbReference type="InterPro" id="IPR039509">
    <property type="entry name" value="SPATA31"/>
</dbReference>
<gene>
    <name evidence="11" type="ORF">TREES_T100007908</name>
</gene>
<sequence length="1362" mass="144868">MHVLMTGWLVEGGNGIKTLLGHQMVMKKRSKSRKKASALKGGCETVGGHGYEGMLPLIMGYHLCSLLPQLGQGPGLAPPVPYSHMGKLLDKGDFQRDLPSEECRPAPARAHQPCGERVRDASPTISSPSAPQANGRTECRQPLASTPSPGPVASTPSPGPVTSPVSVGSHSSLGAALPSEPFIPSECPSPSPQLCAPSPAPQCPPDPMASLPPLPVPSMTPPHCDPMALPLGTIIPDSSSPWPCAPSPPGPCTPDPVACPSPPPVPSTAPSPCGPTSFPLGRVPPECPSLGPHGPPPSPPCPPDPVACSLPPPVPQSDPEALPWGMAPQSLSPHNHHWLTSPVPAVSGLGGSSYPISVLSWWQAAARAWGLSTLSQGKFKQEQHSHHLPEVPLQEDATLRQVGAGGAPLINPDVKTLLEILITKRAQKLWEEKARVGPDCTLDPLGNMLKSQGDRQKNTVTPQLCWETKGNLEQLPTPQQLAYPKVVGTGEELQQKCSQLFWGLPFLHSESLVAAIRASNSPPGFPSVLFNGLSNSFPVLSKQVLSKPTPNHFWPKPTACSVTEPQPSTQTVSWPQPPPLAIAQTQAYLPPSLLRLPGCSPQIRAPGLPRPAPQKEVQFRISAAIQYLGNHLLKKQKEIRMALPSVVRRSQDIFSQLPSNSRACQDCRPNSDHPGVFISPEFLDQLEQHLRQKFTSHHYGLPCETQLTPDLMRPPCKLSGTGQAKGKYGHSWPPMSTGDRGQEIQMVWSGVPGEFQPGENSGRDLECHWEPVLKDPPRGSESSPVKGLGACSEEQSERDLRLPTSEAENISSRSLDKKHRTDFLRVHLSREPAHRDERGLRAGAPPSRLATGYDCAPPANSNTPVEVGIPALSQGEALPPQDLGASWTFQEPPPLDQGMRQVLEECTRFQGTQSRGPALMALQPMNLRLKTTQPLALPHPTFPSLATHGPGANSTAEVASFPREPPGTAPGWTLMTKVDSTLKTTLPAPSSMSKEVQGTLSGTPCRPSEALPTRQEMKKAASILKTPPPPPLPVSKEVQGALSRTPSGPLVAPPMGQGTGQPSQLLIGSLECRAQDGKPVPGTGRGSPEPMVQGGPQQESAQGASSRTMESRGGPCSSTTEEIGKIVEADKGPTPAWGLHTGSQSSQAITGIHMVTSTPTANVTLWGSGSLETRKGSPPSRSLCAQDVAPRGLTEHLSKPLGGSLRTIPQGYPIVCLDEEAVPSESQPLGPVTDSLLPDCVTGTRSRTHISEMLLRTDAAEQPQTFPPSLSSLSTSASSEPCDLLTRPKVSQGQQAPRTPKLQHPQKNQTKMSGPPEKSSGEKDKDGDTREQQTQEEQVPVLPNPVPMRGTEASNEDSKRLP</sequence>
<organism evidence="11 12">
    <name type="scientific">Tupaia chinensis</name>
    <name type="common">Chinese tree shrew</name>
    <name type="synonym">Tupaia belangeri chinensis</name>
    <dbReference type="NCBI Taxonomy" id="246437"/>
    <lineage>
        <taxon>Eukaryota</taxon>
        <taxon>Metazoa</taxon>
        <taxon>Chordata</taxon>
        <taxon>Craniata</taxon>
        <taxon>Vertebrata</taxon>
        <taxon>Euteleostomi</taxon>
        <taxon>Mammalia</taxon>
        <taxon>Eutheria</taxon>
        <taxon>Euarchontoglires</taxon>
        <taxon>Scandentia</taxon>
        <taxon>Tupaiidae</taxon>
        <taxon>Tupaia</taxon>
    </lineage>
</organism>
<evidence type="ECO:0000313" key="12">
    <source>
        <dbReference type="Proteomes" id="UP000011518"/>
    </source>
</evidence>
<feature type="compositionally biased region" description="Basic and acidic residues" evidence="9">
    <location>
        <begin position="95"/>
        <end position="104"/>
    </location>
</feature>
<evidence type="ECO:0000256" key="9">
    <source>
        <dbReference type="SAM" id="MobiDB-lite"/>
    </source>
</evidence>
<feature type="compositionally biased region" description="Basic and acidic residues" evidence="9">
    <location>
        <begin position="828"/>
        <end position="840"/>
    </location>
</feature>
<feature type="domain" description="SPATA31" evidence="10">
    <location>
        <begin position="479"/>
        <end position="831"/>
    </location>
</feature>
<feature type="region of interest" description="Disordered" evidence="9">
    <location>
        <begin position="985"/>
        <end position="1119"/>
    </location>
</feature>
<evidence type="ECO:0000313" key="11">
    <source>
        <dbReference type="EMBL" id="ELW48496.1"/>
    </source>
</evidence>
<comment type="similarity">
    <text evidence="7">Belongs to the SPATA31 family.</text>
</comment>
<evidence type="ECO:0000256" key="7">
    <source>
        <dbReference type="ARBA" id="ARBA00035009"/>
    </source>
</evidence>
<feature type="region of interest" description="Disordered" evidence="9">
    <location>
        <begin position="95"/>
        <end position="201"/>
    </location>
</feature>
<keyword evidence="4" id="KW-0744">Spermatogenesis</keyword>
<reference evidence="12" key="2">
    <citation type="journal article" date="2013" name="Nat. Commun.">
        <title>Genome of the Chinese tree shrew.</title>
        <authorList>
            <person name="Fan Y."/>
            <person name="Huang Z.Y."/>
            <person name="Cao C.C."/>
            <person name="Chen C.S."/>
            <person name="Chen Y.X."/>
            <person name="Fan D.D."/>
            <person name="He J."/>
            <person name="Hou H.L."/>
            <person name="Hu L."/>
            <person name="Hu X.T."/>
            <person name="Jiang X.T."/>
            <person name="Lai R."/>
            <person name="Lang Y.S."/>
            <person name="Liang B."/>
            <person name="Liao S.G."/>
            <person name="Mu D."/>
            <person name="Ma Y.Y."/>
            <person name="Niu Y.Y."/>
            <person name="Sun X.Q."/>
            <person name="Xia J.Q."/>
            <person name="Xiao J."/>
            <person name="Xiong Z.Q."/>
            <person name="Xu L."/>
            <person name="Yang L."/>
            <person name="Zhang Y."/>
            <person name="Zhao W."/>
            <person name="Zhao X.D."/>
            <person name="Zheng Y.T."/>
            <person name="Zhou J.M."/>
            <person name="Zhu Y.B."/>
            <person name="Zhang G.J."/>
            <person name="Wang J."/>
            <person name="Yao Y.G."/>
        </authorList>
    </citation>
    <scope>NUCLEOTIDE SEQUENCE [LARGE SCALE GENOMIC DNA]</scope>
</reference>
<evidence type="ECO:0000256" key="6">
    <source>
        <dbReference type="ARBA" id="ARBA00023136"/>
    </source>
</evidence>
<keyword evidence="6" id="KW-0472">Membrane</keyword>